<sequence length="56" mass="5757">MQIMAVDQTNHAPSSCTSGAVDVGEVIVNELIVKYSVNAGGSQESPADSCHVSVHS</sequence>
<accession>A0A9D3Y8W7</accession>
<evidence type="ECO:0000313" key="2">
    <source>
        <dbReference type="Proteomes" id="UP000828390"/>
    </source>
</evidence>
<keyword evidence="2" id="KW-1185">Reference proteome</keyword>
<dbReference type="AlphaFoldDB" id="A0A9D3Y8W7"/>
<organism evidence="1 2">
    <name type="scientific">Dreissena polymorpha</name>
    <name type="common">Zebra mussel</name>
    <name type="synonym">Mytilus polymorpha</name>
    <dbReference type="NCBI Taxonomy" id="45954"/>
    <lineage>
        <taxon>Eukaryota</taxon>
        <taxon>Metazoa</taxon>
        <taxon>Spiralia</taxon>
        <taxon>Lophotrochozoa</taxon>
        <taxon>Mollusca</taxon>
        <taxon>Bivalvia</taxon>
        <taxon>Autobranchia</taxon>
        <taxon>Heteroconchia</taxon>
        <taxon>Euheterodonta</taxon>
        <taxon>Imparidentia</taxon>
        <taxon>Neoheterodontei</taxon>
        <taxon>Myida</taxon>
        <taxon>Dreissenoidea</taxon>
        <taxon>Dreissenidae</taxon>
        <taxon>Dreissena</taxon>
    </lineage>
</organism>
<comment type="caution">
    <text evidence="1">The sequence shown here is derived from an EMBL/GenBank/DDBJ whole genome shotgun (WGS) entry which is preliminary data.</text>
</comment>
<proteinExistence type="predicted"/>
<evidence type="ECO:0000313" key="1">
    <source>
        <dbReference type="EMBL" id="KAH3696043.1"/>
    </source>
</evidence>
<gene>
    <name evidence="1" type="ORF">DPMN_083505</name>
</gene>
<reference evidence="1" key="1">
    <citation type="journal article" date="2019" name="bioRxiv">
        <title>The Genome of the Zebra Mussel, Dreissena polymorpha: A Resource for Invasive Species Research.</title>
        <authorList>
            <person name="McCartney M.A."/>
            <person name="Auch B."/>
            <person name="Kono T."/>
            <person name="Mallez S."/>
            <person name="Zhang Y."/>
            <person name="Obille A."/>
            <person name="Becker A."/>
            <person name="Abrahante J.E."/>
            <person name="Garbe J."/>
            <person name="Badalamenti J.P."/>
            <person name="Herman A."/>
            <person name="Mangelson H."/>
            <person name="Liachko I."/>
            <person name="Sullivan S."/>
            <person name="Sone E.D."/>
            <person name="Koren S."/>
            <person name="Silverstein K.A.T."/>
            <person name="Beckman K.B."/>
            <person name="Gohl D.M."/>
        </authorList>
    </citation>
    <scope>NUCLEOTIDE SEQUENCE</scope>
    <source>
        <strain evidence="1">Duluth1</strain>
        <tissue evidence="1">Whole animal</tissue>
    </source>
</reference>
<dbReference type="Proteomes" id="UP000828390">
    <property type="component" value="Unassembled WGS sequence"/>
</dbReference>
<name>A0A9D3Y8W7_DREPO</name>
<dbReference type="EMBL" id="JAIWYP010000016">
    <property type="protein sequence ID" value="KAH3696043.1"/>
    <property type="molecule type" value="Genomic_DNA"/>
</dbReference>
<protein>
    <submittedName>
        <fullName evidence="1">Uncharacterized protein</fullName>
    </submittedName>
</protein>
<reference evidence="1" key="2">
    <citation type="submission" date="2020-11" db="EMBL/GenBank/DDBJ databases">
        <authorList>
            <person name="McCartney M.A."/>
            <person name="Auch B."/>
            <person name="Kono T."/>
            <person name="Mallez S."/>
            <person name="Becker A."/>
            <person name="Gohl D.M."/>
            <person name="Silverstein K.A.T."/>
            <person name="Koren S."/>
            <person name="Bechman K.B."/>
            <person name="Herman A."/>
            <person name="Abrahante J.E."/>
            <person name="Garbe J."/>
        </authorList>
    </citation>
    <scope>NUCLEOTIDE SEQUENCE</scope>
    <source>
        <strain evidence="1">Duluth1</strain>
        <tissue evidence="1">Whole animal</tissue>
    </source>
</reference>